<organism evidence="1 2">
    <name type="scientific">Suillus placidus</name>
    <dbReference type="NCBI Taxonomy" id="48579"/>
    <lineage>
        <taxon>Eukaryota</taxon>
        <taxon>Fungi</taxon>
        <taxon>Dikarya</taxon>
        <taxon>Basidiomycota</taxon>
        <taxon>Agaricomycotina</taxon>
        <taxon>Agaricomycetes</taxon>
        <taxon>Agaricomycetidae</taxon>
        <taxon>Boletales</taxon>
        <taxon>Suillineae</taxon>
        <taxon>Suillaceae</taxon>
        <taxon>Suillus</taxon>
    </lineage>
</organism>
<dbReference type="AlphaFoldDB" id="A0A9P7D5V3"/>
<dbReference type="EMBL" id="JABBWD010000009">
    <property type="protein sequence ID" value="KAG1780243.1"/>
    <property type="molecule type" value="Genomic_DNA"/>
</dbReference>
<reference evidence="1" key="1">
    <citation type="journal article" date="2020" name="New Phytol.">
        <title>Comparative genomics reveals dynamic genome evolution in host specialist ectomycorrhizal fungi.</title>
        <authorList>
            <person name="Lofgren L.A."/>
            <person name="Nguyen N.H."/>
            <person name="Vilgalys R."/>
            <person name="Ruytinx J."/>
            <person name="Liao H.L."/>
            <person name="Branco S."/>
            <person name="Kuo A."/>
            <person name="LaButti K."/>
            <person name="Lipzen A."/>
            <person name="Andreopoulos W."/>
            <person name="Pangilinan J."/>
            <person name="Riley R."/>
            <person name="Hundley H."/>
            <person name="Na H."/>
            <person name="Barry K."/>
            <person name="Grigoriev I.V."/>
            <person name="Stajich J.E."/>
            <person name="Kennedy P.G."/>
        </authorList>
    </citation>
    <scope>NUCLEOTIDE SEQUENCE</scope>
    <source>
        <strain evidence="1">DOB743</strain>
    </source>
</reference>
<evidence type="ECO:0000313" key="2">
    <source>
        <dbReference type="Proteomes" id="UP000714275"/>
    </source>
</evidence>
<evidence type="ECO:0000313" key="1">
    <source>
        <dbReference type="EMBL" id="KAG1780243.1"/>
    </source>
</evidence>
<comment type="caution">
    <text evidence="1">The sequence shown here is derived from an EMBL/GenBank/DDBJ whole genome shotgun (WGS) entry which is preliminary data.</text>
</comment>
<sequence>MSRSKSRWRQNSDNFRILIIGRANAGRTTVLQRVCESIDHPDIYDSAGKRVIDASVLAAARDHGVHDIEHQMMFRHNPGFVFHVSCGFEAGGYTEFDKVKAFIARRSKNKHLNNRIHAIWYCIPMDDSFFTEGEIKFFSQWDTGCIPVIVLFTKFDALYDDARAELISMGVSRNDAKAQAPQYAREVFANGPQLRLLYNRRKGNQRPSKCHIYLAHMDDDLYNADCGPLIERMAEALDDDTLKQLFVSTQRTNLKACMRYAVER</sequence>
<dbReference type="SUPFAM" id="SSF52540">
    <property type="entry name" value="P-loop containing nucleoside triphosphate hydrolases"/>
    <property type="match status" value="1"/>
</dbReference>
<gene>
    <name evidence="1" type="ORF">EV702DRAFT_1178000</name>
</gene>
<dbReference type="Gene3D" id="3.40.50.300">
    <property type="entry name" value="P-loop containing nucleotide triphosphate hydrolases"/>
    <property type="match status" value="1"/>
</dbReference>
<protein>
    <submittedName>
        <fullName evidence="1">GTP-binding protein</fullName>
    </submittedName>
</protein>
<keyword evidence="2" id="KW-1185">Reference proteome</keyword>
<name>A0A9P7D5V3_9AGAM</name>
<dbReference type="OrthoDB" id="59699at2759"/>
<accession>A0A9P7D5V3</accession>
<proteinExistence type="predicted"/>
<dbReference type="InterPro" id="IPR027417">
    <property type="entry name" value="P-loop_NTPase"/>
</dbReference>
<dbReference type="Proteomes" id="UP000714275">
    <property type="component" value="Unassembled WGS sequence"/>
</dbReference>